<evidence type="ECO:0000313" key="1">
    <source>
        <dbReference type="EMBL" id="NHO54994.1"/>
    </source>
</evidence>
<feature type="non-terminal residue" evidence="1">
    <location>
        <position position="75"/>
    </location>
</feature>
<protein>
    <submittedName>
        <fullName evidence="1">Uncharacterized protein</fullName>
    </submittedName>
</protein>
<proteinExistence type="predicted"/>
<comment type="caution">
    <text evidence="1">The sequence shown here is derived from an EMBL/GenBank/DDBJ whole genome shotgun (WGS) entry which is preliminary data.</text>
</comment>
<gene>
    <name evidence="1" type="ORF">GOB87_13735</name>
</gene>
<sequence>MILLLDTNVIMETRRPVPEQRVLASHDVSPFEAAGVRVWGYLMSETDPAARAFEDLCAEMTVLRRSVEALPQAWR</sequence>
<dbReference type="EMBL" id="WOTH01000042">
    <property type="protein sequence ID" value="NHO54994.1"/>
    <property type="molecule type" value="Genomic_DNA"/>
</dbReference>
<organism evidence="1 2">
    <name type="scientific">Acetobacter estunensis</name>
    <dbReference type="NCBI Taxonomy" id="104097"/>
    <lineage>
        <taxon>Bacteria</taxon>
        <taxon>Pseudomonadati</taxon>
        <taxon>Pseudomonadota</taxon>
        <taxon>Alphaproteobacteria</taxon>
        <taxon>Acetobacterales</taxon>
        <taxon>Acetobacteraceae</taxon>
        <taxon>Acetobacter</taxon>
    </lineage>
</organism>
<dbReference type="Proteomes" id="UP000597459">
    <property type="component" value="Unassembled WGS sequence"/>
</dbReference>
<reference evidence="1" key="1">
    <citation type="submission" date="2019-11" db="EMBL/GenBank/DDBJ databases">
        <title>Description of new Acetobacter species.</title>
        <authorList>
            <person name="Cleenwerck I."/>
            <person name="Sombolestani A.S."/>
        </authorList>
    </citation>
    <scope>NUCLEOTIDE SEQUENCE</scope>
    <source>
        <strain evidence="1">LMG 1626</strain>
    </source>
</reference>
<keyword evidence="2" id="KW-1185">Reference proteome</keyword>
<accession>A0A967B9V1</accession>
<evidence type="ECO:0000313" key="2">
    <source>
        <dbReference type="Proteomes" id="UP000597459"/>
    </source>
</evidence>
<name>A0A967B9V1_9PROT</name>
<dbReference type="AlphaFoldDB" id="A0A967B9V1"/>